<feature type="compositionally biased region" description="Polar residues" evidence="6">
    <location>
        <begin position="770"/>
        <end position="779"/>
    </location>
</feature>
<feature type="region of interest" description="Disordered" evidence="6">
    <location>
        <begin position="814"/>
        <end position="841"/>
    </location>
</feature>
<dbReference type="Pfam" id="PF01535">
    <property type="entry name" value="PPR"/>
    <property type="match status" value="3"/>
</dbReference>
<evidence type="ECO:0000256" key="1">
    <source>
        <dbReference type="ARBA" id="ARBA00006192"/>
    </source>
</evidence>
<dbReference type="OrthoDB" id="185373at2759"/>
<dbReference type="Proteomes" id="UP000001072">
    <property type="component" value="Unassembled WGS sequence"/>
</dbReference>
<dbReference type="InterPro" id="IPR002885">
    <property type="entry name" value="PPR_rpt"/>
</dbReference>
<feature type="region of interest" description="Disordered" evidence="6">
    <location>
        <begin position="109"/>
        <end position="128"/>
    </location>
</feature>
<evidence type="ECO:0000256" key="5">
    <source>
        <dbReference type="PROSITE-ProRule" id="PRU00708"/>
    </source>
</evidence>
<feature type="repeat" description="PPR" evidence="5">
    <location>
        <begin position="709"/>
        <end position="743"/>
    </location>
</feature>
<dbReference type="RefSeq" id="XP_007409521.1">
    <property type="nucleotide sequence ID" value="XM_007409459.1"/>
</dbReference>
<comment type="subunit">
    <text evidence="4">Binds to mitochondrial small subunit 15S rRNA.</text>
</comment>
<name>F4RKD9_MELLP</name>
<feature type="region of interest" description="Disordered" evidence="6">
    <location>
        <begin position="758"/>
        <end position="788"/>
    </location>
</feature>
<dbReference type="eggNOG" id="KOG4197">
    <property type="taxonomic scope" value="Eukaryota"/>
</dbReference>
<dbReference type="PANTHER" id="PTHR47447">
    <property type="entry name" value="OS03G0856100 PROTEIN"/>
    <property type="match status" value="1"/>
</dbReference>
<comment type="function">
    <text evidence="3">Regulates mitochondrial small subunit maturation by controlling 15S rRNA 5'-end processing. Localizes to the 5' precursor of the 15S rRNA in a position that is subsequently occupied by mS47 in the mature yeast mtSSU. Uses structure and sequence-specific RNA recognition, binding to a single-stranded region of the precursor and specifically recognizing bases -6 to -1. The exchange of Ccm1 for mS47 is coupled to the irreversible removal of precursor rRNA that is accompanied by conformational changes of the mitoribosomal proteins uS5m and mS26. These conformational changes signal completion of 5'-end rRNA processing through protection of the mature 5'-end of the 15S rRNA and stabilization of mS47. The removal of the 5' precursor together with the dissociation of Ccm1 may be catalyzed by the 5'-3' exoribonuclease Pet127. Involved in the specific removal of group I introns in mitochondrial encoded transcripts.</text>
</comment>
<evidence type="ECO:0000256" key="2">
    <source>
        <dbReference type="ARBA" id="ARBA00022737"/>
    </source>
</evidence>
<evidence type="ECO:0000256" key="4">
    <source>
        <dbReference type="ARBA" id="ARBA00044511"/>
    </source>
</evidence>
<gene>
    <name evidence="7" type="ORF">MELLADRAFT_85991</name>
</gene>
<dbReference type="STRING" id="747676.F4RKD9"/>
<dbReference type="HOGENOM" id="CLU_005894_0_0_1"/>
<dbReference type="Pfam" id="PF13812">
    <property type="entry name" value="PPR_3"/>
    <property type="match status" value="1"/>
</dbReference>
<keyword evidence="2" id="KW-0677">Repeat</keyword>
<dbReference type="InParanoid" id="F4RKD9"/>
<dbReference type="EMBL" id="GL883105">
    <property type="protein sequence ID" value="EGG07079.1"/>
    <property type="molecule type" value="Genomic_DNA"/>
</dbReference>
<organism evidence="8">
    <name type="scientific">Melampsora larici-populina (strain 98AG31 / pathotype 3-4-7)</name>
    <name type="common">Poplar leaf rust fungus</name>
    <dbReference type="NCBI Taxonomy" id="747676"/>
    <lineage>
        <taxon>Eukaryota</taxon>
        <taxon>Fungi</taxon>
        <taxon>Dikarya</taxon>
        <taxon>Basidiomycota</taxon>
        <taxon>Pucciniomycotina</taxon>
        <taxon>Pucciniomycetes</taxon>
        <taxon>Pucciniales</taxon>
        <taxon>Melampsoraceae</taxon>
        <taxon>Melampsora</taxon>
    </lineage>
</organism>
<evidence type="ECO:0008006" key="9">
    <source>
        <dbReference type="Google" id="ProtNLM"/>
    </source>
</evidence>
<dbReference type="PROSITE" id="PS51375">
    <property type="entry name" value="PPR"/>
    <property type="match status" value="1"/>
</dbReference>
<dbReference type="KEGG" id="mlr:MELLADRAFT_85991"/>
<feature type="compositionally biased region" description="Low complexity" evidence="6">
    <location>
        <begin position="72"/>
        <end position="97"/>
    </location>
</feature>
<evidence type="ECO:0000256" key="6">
    <source>
        <dbReference type="SAM" id="MobiDB-lite"/>
    </source>
</evidence>
<keyword evidence="8" id="KW-1185">Reference proteome</keyword>
<accession>F4RKD9</accession>
<dbReference type="PANTHER" id="PTHR47447:SF17">
    <property type="entry name" value="OS12G0638900 PROTEIN"/>
    <property type="match status" value="1"/>
</dbReference>
<dbReference type="VEuPathDB" id="FungiDB:MELLADRAFT_85991"/>
<dbReference type="Gene3D" id="1.25.40.10">
    <property type="entry name" value="Tetratricopeptide repeat domain"/>
    <property type="match status" value="2"/>
</dbReference>
<sequence length="1336" mass="151155">MTSSFTSTHSQQFIKSSLIINKIKHQSSSSSNLKIINSIQSKLRSHSKKSNHHQFYTSTLSKHLSIHATTYPSSPSSSSVQSHQQNTASSSSSSSSSWWQQSSHQSDYNESYGTSQSNSAQSHLVSRPNQLLSRQKAQIVFRQHLRHHPDPINTLLIPHEHGGLLSICDTIWSHLQPGENLEHVIELQRLSISDLFLYAQSRQTHLQPKQAQRLIQDILKLLITSDLSPKILTTLGLDPIKGWRNMVREPVRIFMLNQFLKLLNSLDLPPSDWWESQFLSLSEAQLNHSFNLQQLERLGLTIITALSKQGSSYQALRLFRTLHLLLPPIPSHPFLSDDGDPSNPTSSICKAATGLILAEALFAKKRIDEADEVIRKLPRNSSHGLIHQRYLLTALSIKSVIGDLEAVDLLGKDYMKVWNAEDLREVNARNQRRRTLQRQPASLTYARARIQALSVNGKLNEAEELFRLTIEQTDKLQSLTSFHEYGLADLYAEMMKAHVEVDGLEAAHVLLDELLLNRPRIVDQRHFNLLLQGYATRTDLSGCIKILEEMIQRKVSADLHLYGNLCLMFSNVHEPASVLRVIEIVMERGWAPSRELWNILLDCYVEGGDWLRASKLLAFVESEDRRRQKEPDAVTKGIVLKALVLSGAPTDEVVETFKAMYNERTGGGLADTRAYTLLLQSVCDSGMMDLAEAIFFSLKEHAPAGVEPNVFMYGIMICAFLRLGKKSLAQFYFQDMRQYGLRPNSIIYSMITAAYARSSGSPTPSPNTPLDDTSQTTPTLDEEPASGLAKDGVSLAREMVEKFKREMAADGLSLETEQDTKLGETQDLGLTRSSPQSHRRRRRLVAYDMPSVRQQASHRLLAPIIQSYVKLARPAKALEVVKELVESLENETKGSRKKGRGLIELDVYTMLLDGYRRANDPMGVMEIWERIFKEAKATSEDDRLRSILMEKTLKLSGLVPSIIQSGKGENPSQTKSYKLCLPLSIYTDSLSSHGFHQELRSTWESVQEAGFAFDPANFNHLCLASFKSGNPRLAWEIVEYVLLIDEQGEGGGEVESLVKEEEKQEFGGWSNESSSRDHWPNFLRASVSRRRAMKPLPISSSSSSSSSFFKGSGIEETGLVRADETDGPVRPPNRTSLRKTQRFDDQLATRSSLESLLNSLRSTSMIENPIQSTSSNEMEYETRIQSNQPIMNPKQRWSFQILSIGKARKSLNWKPYEKILRRLHGSMWRECSEEIIKGNQSDENIQEIVNGYLKKYPKTMKSVLVYALGERGIKNLMIKSERKNRVDHQDAWLELAIEDLVHRVIGRTKERIRGIRNSRFEIDDHDDDEVIQGIND</sequence>
<dbReference type="InterPro" id="IPR011990">
    <property type="entry name" value="TPR-like_helical_dom_sf"/>
</dbReference>
<protein>
    <recommendedName>
        <fullName evidence="9">Pentacotripeptide-repeat region of PRORP domain-containing protein</fullName>
    </recommendedName>
</protein>
<dbReference type="GeneID" id="18934043"/>
<proteinExistence type="inferred from homology"/>
<evidence type="ECO:0000313" key="8">
    <source>
        <dbReference type="Proteomes" id="UP000001072"/>
    </source>
</evidence>
<reference evidence="8" key="1">
    <citation type="journal article" date="2011" name="Proc. Natl. Acad. Sci. U.S.A.">
        <title>Obligate biotrophy features unraveled by the genomic analysis of rust fungi.</title>
        <authorList>
            <person name="Duplessis S."/>
            <person name="Cuomo C.A."/>
            <person name="Lin Y.-C."/>
            <person name="Aerts A."/>
            <person name="Tisserant E."/>
            <person name="Veneault-Fourrey C."/>
            <person name="Joly D.L."/>
            <person name="Hacquard S."/>
            <person name="Amselem J."/>
            <person name="Cantarel B.L."/>
            <person name="Chiu R."/>
            <person name="Coutinho P.M."/>
            <person name="Feau N."/>
            <person name="Field M."/>
            <person name="Frey P."/>
            <person name="Gelhaye E."/>
            <person name="Goldberg J."/>
            <person name="Grabherr M.G."/>
            <person name="Kodira C.D."/>
            <person name="Kohler A."/>
            <person name="Kuees U."/>
            <person name="Lindquist E.A."/>
            <person name="Lucas S.M."/>
            <person name="Mago R."/>
            <person name="Mauceli E."/>
            <person name="Morin E."/>
            <person name="Murat C."/>
            <person name="Pangilinan J.L."/>
            <person name="Park R."/>
            <person name="Pearson M."/>
            <person name="Quesneville H."/>
            <person name="Rouhier N."/>
            <person name="Sakthikumar S."/>
            <person name="Salamov A.A."/>
            <person name="Schmutz J."/>
            <person name="Selles B."/>
            <person name="Shapiro H."/>
            <person name="Tanguay P."/>
            <person name="Tuskan G.A."/>
            <person name="Henrissat B."/>
            <person name="Van de Peer Y."/>
            <person name="Rouze P."/>
            <person name="Ellis J.G."/>
            <person name="Dodds P.N."/>
            <person name="Schein J.E."/>
            <person name="Zhong S."/>
            <person name="Hamelin R.C."/>
            <person name="Grigoriev I.V."/>
            <person name="Szabo L.J."/>
            <person name="Martin F."/>
        </authorList>
    </citation>
    <scope>NUCLEOTIDE SEQUENCE [LARGE SCALE GENOMIC DNA]</scope>
    <source>
        <strain evidence="8">98AG31 / pathotype 3-4-7</strain>
    </source>
</reference>
<evidence type="ECO:0000313" key="7">
    <source>
        <dbReference type="EMBL" id="EGG07079.1"/>
    </source>
</evidence>
<feature type="region of interest" description="Disordered" evidence="6">
    <location>
        <begin position="68"/>
        <end position="97"/>
    </location>
</feature>
<evidence type="ECO:0000256" key="3">
    <source>
        <dbReference type="ARBA" id="ARBA00044493"/>
    </source>
</evidence>
<comment type="similarity">
    <text evidence="1">Belongs to the CCM1 family.</text>
</comment>